<organism evidence="7 8">
    <name type="scientific">Gordonia phthalatica</name>
    <dbReference type="NCBI Taxonomy" id="1136941"/>
    <lineage>
        <taxon>Bacteria</taxon>
        <taxon>Bacillati</taxon>
        <taxon>Actinomycetota</taxon>
        <taxon>Actinomycetes</taxon>
        <taxon>Mycobacteriales</taxon>
        <taxon>Gordoniaceae</taxon>
        <taxon>Gordonia</taxon>
    </lineage>
</organism>
<keyword evidence="8" id="KW-1185">Reference proteome</keyword>
<dbReference type="InterPro" id="IPR025971">
    <property type="entry name" value="LppP/LprE"/>
</dbReference>
<evidence type="ECO:0000256" key="5">
    <source>
        <dbReference type="ARBA" id="ARBA00023288"/>
    </source>
</evidence>
<gene>
    <name evidence="7" type="ORF">ACH46_00345</name>
</gene>
<evidence type="ECO:0000256" key="1">
    <source>
        <dbReference type="ARBA" id="ARBA00022475"/>
    </source>
</evidence>
<proteinExistence type="predicted"/>
<dbReference type="Proteomes" id="UP000063789">
    <property type="component" value="Chromosome"/>
</dbReference>
<dbReference type="Pfam" id="PF14041">
    <property type="entry name" value="Lipoprotein_21"/>
    <property type="match status" value="1"/>
</dbReference>
<evidence type="ECO:0000256" key="2">
    <source>
        <dbReference type="ARBA" id="ARBA00022729"/>
    </source>
</evidence>
<evidence type="ECO:0000313" key="8">
    <source>
        <dbReference type="Proteomes" id="UP000063789"/>
    </source>
</evidence>
<reference evidence="7 8" key="2">
    <citation type="journal article" date="2017" name="Int. J. Syst. Evol. Microbiol.">
        <title>Gordonia phthalatica sp. nov., a di-n-butyl phthalate-degrading bacterium isolated from activated sludge.</title>
        <authorList>
            <person name="Jin D."/>
            <person name="Kong X."/>
            <person name="Jia M."/>
            <person name="Yu X."/>
            <person name="Wang X."/>
            <person name="Zhuang X."/>
            <person name="Deng Y."/>
            <person name="Bai Z."/>
        </authorList>
    </citation>
    <scope>NUCLEOTIDE SEQUENCE [LARGE SCALE GENOMIC DNA]</scope>
    <source>
        <strain evidence="7 8">QH-11</strain>
    </source>
</reference>
<evidence type="ECO:0000313" key="7">
    <source>
        <dbReference type="EMBL" id="ALG83240.1"/>
    </source>
</evidence>
<protein>
    <recommendedName>
        <fullName evidence="9">LppP/LprE family lipoprotein</fullName>
    </recommendedName>
</protein>
<evidence type="ECO:0000256" key="4">
    <source>
        <dbReference type="ARBA" id="ARBA00023139"/>
    </source>
</evidence>
<evidence type="ECO:0000256" key="6">
    <source>
        <dbReference type="SAM" id="SignalP"/>
    </source>
</evidence>
<keyword evidence="3" id="KW-0472">Membrane</keyword>
<keyword evidence="1" id="KW-1003">Cell membrane</keyword>
<dbReference type="KEGG" id="goq:ACH46_00345"/>
<feature type="signal peptide" evidence="6">
    <location>
        <begin position="1"/>
        <end position="23"/>
    </location>
</feature>
<feature type="chain" id="PRO_5039199895" description="LppP/LprE family lipoprotein" evidence="6">
    <location>
        <begin position="24"/>
        <end position="176"/>
    </location>
</feature>
<dbReference type="AlphaFoldDB" id="A0A0N9MZM1"/>
<reference evidence="8" key="1">
    <citation type="submission" date="2015-06" db="EMBL/GenBank/DDBJ databases">
        <title>Complete genome sequence and metabolic analysis of phthalate degradation pathway in Gordonia sp. QH-11.</title>
        <authorList>
            <person name="Jin D."/>
            <person name="Kong X."/>
            <person name="Bai Z."/>
        </authorList>
    </citation>
    <scope>NUCLEOTIDE SEQUENCE [LARGE SCALE GENOMIC DNA]</scope>
    <source>
        <strain evidence="8">QH-11</strain>
    </source>
</reference>
<evidence type="ECO:0008006" key="9">
    <source>
        <dbReference type="Google" id="ProtNLM"/>
    </source>
</evidence>
<keyword evidence="2 6" id="KW-0732">Signal</keyword>
<keyword evidence="5" id="KW-0449">Lipoprotein</keyword>
<dbReference type="PATRIC" id="fig|1136941.3.peg.71"/>
<dbReference type="EMBL" id="CP011853">
    <property type="protein sequence ID" value="ALG83240.1"/>
    <property type="molecule type" value="Genomic_DNA"/>
</dbReference>
<sequence length="176" mass="18780">MRVRTAISAIAFSVMAATIGAGAVGSGQAAAQPSPSFGSSSASCAELPSRAVDAAVHRLPAPFPGRDIAWRVYKQGSSMDCSLNWVQVFPEGATGSSPTQILFFDHHRYVNTATPKSTAFTHVSGSAWPGEVTVEFRWLIGDDTTAHPRGHATVHYQLLPFIPPFPIEPLPPQVLR</sequence>
<evidence type="ECO:0000256" key="3">
    <source>
        <dbReference type="ARBA" id="ARBA00023136"/>
    </source>
</evidence>
<accession>A0A0N9MZM1</accession>
<name>A0A0N9MZM1_9ACTN</name>
<keyword evidence="4" id="KW-0564">Palmitate</keyword>